<dbReference type="RefSeq" id="WP_085584899.1">
    <property type="nucleotide sequence ID" value="NZ_JFKA01000010.1"/>
</dbReference>
<evidence type="ECO:0000313" key="3">
    <source>
        <dbReference type="Proteomes" id="UP000193391"/>
    </source>
</evidence>
<dbReference type="OrthoDB" id="652634at2"/>
<keyword evidence="3" id="KW-1185">Reference proteome</keyword>
<protein>
    <submittedName>
        <fullName evidence="2">Alpha/beta hydrolase</fullName>
    </submittedName>
</protein>
<name>A0A1Y2KZ47_9PROT</name>
<dbReference type="Pfam" id="PF20408">
    <property type="entry name" value="Abhydrolase_11"/>
    <property type="match status" value="1"/>
</dbReference>
<gene>
    <name evidence="2" type="ORF">TMES_17335</name>
</gene>
<organism evidence="2 3">
    <name type="scientific">Thalassospira mesophila</name>
    <dbReference type="NCBI Taxonomy" id="1293891"/>
    <lineage>
        <taxon>Bacteria</taxon>
        <taxon>Pseudomonadati</taxon>
        <taxon>Pseudomonadota</taxon>
        <taxon>Alphaproteobacteria</taxon>
        <taxon>Rhodospirillales</taxon>
        <taxon>Thalassospiraceae</taxon>
        <taxon>Thalassospira</taxon>
    </lineage>
</organism>
<reference evidence="2 3" key="1">
    <citation type="submission" date="2014-03" db="EMBL/GenBank/DDBJ databases">
        <title>The draft genome sequence of Thalassospira mesophila JCM 18969.</title>
        <authorList>
            <person name="Lai Q."/>
            <person name="Shao Z."/>
        </authorList>
    </citation>
    <scope>NUCLEOTIDE SEQUENCE [LARGE SCALE GENOMIC DNA]</scope>
    <source>
        <strain evidence="2 3">JCM 18969</strain>
    </source>
</reference>
<dbReference type="Gene3D" id="3.40.50.1820">
    <property type="entry name" value="alpha/beta hydrolase"/>
    <property type="match status" value="1"/>
</dbReference>
<dbReference type="STRING" id="1293891.TMES_17335"/>
<evidence type="ECO:0000313" key="2">
    <source>
        <dbReference type="EMBL" id="OSQ36553.1"/>
    </source>
</evidence>
<evidence type="ECO:0000259" key="1">
    <source>
        <dbReference type="Pfam" id="PF20408"/>
    </source>
</evidence>
<dbReference type="InterPro" id="IPR046879">
    <property type="entry name" value="KANL3/Tex30_Abhydrolase"/>
</dbReference>
<dbReference type="InterPro" id="IPR026555">
    <property type="entry name" value="NSL3/Tex30"/>
</dbReference>
<proteinExistence type="predicted"/>
<dbReference type="InterPro" id="IPR029058">
    <property type="entry name" value="AB_hydrolase_fold"/>
</dbReference>
<dbReference type="EMBL" id="JFKA01000010">
    <property type="protein sequence ID" value="OSQ36553.1"/>
    <property type="molecule type" value="Genomic_DNA"/>
</dbReference>
<sequence length="212" mass="23045">MPLDIVCDIIWNGPKTADLTIVLAHGAGAPMDSPFMTDMATRLATCGYRVARFEFPYMAKRRADGTKRPPDRAPVLIDTFRNVINQIGSPENLVIGGKSMGGRIASMVADEMKVKALLCLGYPFHPTGKPEKRRVEHLQTLNTPTLICHGTRDPFGSADEIATYGLSPAISIHWVEDGNHDFTPRKSSGRDAAQNLHDCGVAIDSFLQNAGA</sequence>
<dbReference type="SUPFAM" id="SSF53474">
    <property type="entry name" value="alpha/beta-Hydrolases"/>
    <property type="match status" value="1"/>
</dbReference>
<dbReference type="Proteomes" id="UP000193391">
    <property type="component" value="Unassembled WGS sequence"/>
</dbReference>
<keyword evidence="2" id="KW-0378">Hydrolase</keyword>
<dbReference type="PANTHER" id="PTHR13136">
    <property type="entry name" value="TESTIS DEVELOPMENT PROTEIN PRTD"/>
    <property type="match status" value="1"/>
</dbReference>
<dbReference type="GO" id="GO:0016787">
    <property type="term" value="F:hydrolase activity"/>
    <property type="evidence" value="ECO:0007669"/>
    <property type="project" value="UniProtKB-KW"/>
</dbReference>
<feature type="domain" description="KANL3/Tex30 alpha/beta hydrolase-like" evidence="1">
    <location>
        <begin position="19"/>
        <end position="207"/>
    </location>
</feature>
<dbReference type="PANTHER" id="PTHR13136:SF11">
    <property type="entry name" value="TESTIS-EXPRESSED PROTEIN 30"/>
    <property type="match status" value="1"/>
</dbReference>
<dbReference type="AlphaFoldDB" id="A0A1Y2KZ47"/>
<accession>A0A1Y2KZ47</accession>
<comment type="caution">
    <text evidence="2">The sequence shown here is derived from an EMBL/GenBank/DDBJ whole genome shotgun (WGS) entry which is preliminary data.</text>
</comment>